<sequence>MLCAKEKGLISAIKPYTMVIQQTNFYLSDWVVSGILRLER</sequence>
<dbReference type="EMBL" id="CP072748">
    <property type="protein sequence ID" value="QTX11817.1"/>
    <property type="molecule type" value="Genomic_DNA"/>
</dbReference>
<reference evidence="1 3" key="1">
    <citation type="submission" date="2021-03" db="EMBL/GenBank/DDBJ databases">
        <title>Draft genome and methylome analysis of Thiotrix fructosivoruns ATCC 49748.</title>
        <authorList>
            <person name="Fomenkov A."/>
            <person name="Grabovich M.Y."/>
            <person name="Roberts R.J."/>
        </authorList>
    </citation>
    <scope>NUCLEOTIDE SEQUENCE [LARGE SCALE GENOMIC DNA]</scope>
    <source>
        <strain evidence="1 3">ATCC 49748</strain>
    </source>
</reference>
<dbReference type="AlphaFoldDB" id="A0A8B0SQ50"/>
<dbReference type="EMBL" id="JAFMPM010000006">
    <property type="protein sequence ID" value="MBO0612717.1"/>
    <property type="molecule type" value="Genomic_DNA"/>
</dbReference>
<dbReference type="Proteomes" id="UP000664466">
    <property type="component" value="Unassembled WGS sequence"/>
</dbReference>
<evidence type="ECO:0000313" key="3">
    <source>
        <dbReference type="Proteomes" id="UP000664466"/>
    </source>
</evidence>
<protein>
    <submittedName>
        <fullName evidence="2">DUF3368 domain-containing protein</fullName>
    </submittedName>
</protein>
<evidence type="ECO:0000313" key="2">
    <source>
        <dbReference type="EMBL" id="QTX11817.1"/>
    </source>
</evidence>
<accession>A0A8B0SQ50</accession>
<reference evidence="2" key="2">
    <citation type="submission" date="2021-04" db="EMBL/GenBank/DDBJ databases">
        <title>Complete Genome and methylome analysis of Thiothrix fructosivorans ATCC 49748.</title>
        <authorList>
            <person name="Fomenkov A."/>
            <person name="Sun L."/>
            <person name="Vincze T."/>
            <person name="Grabovich M.Y."/>
            <person name="Roberts R.J."/>
        </authorList>
    </citation>
    <scope>NUCLEOTIDE SEQUENCE</scope>
    <source>
        <strain evidence="2">ATCC 49748</strain>
    </source>
</reference>
<keyword evidence="3" id="KW-1185">Reference proteome</keyword>
<gene>
    <name evidence="2" type="ORF">J1836_005620</name>
    <name evidence="1" type="ORF">J1836_07205</name>
</gene>
<proteinExistence type="predicted"/>
<evidence type="ECO:0000313" key="1">
    <source>
        <dbReference type="EMBL" id="MBO0612717.1"/>
    </source>
</evidence>
<name>A0A8B0SQ50_9GAMM</name>
<organism evidence="2">
    <name type="scientific">Thiothrix fructosivorans</name>
    <dbReference type="NCBI Taxonomy" id="111770"/>
    <lineage>
        <taxon>Bacteria</taxon>
        <taxon>Pseudomonadati</taxon>
        <taxon>Pseudomonadota</taxon>
        <taxon>Gammaproteobacteria</taxon>
        <taxon>Thiotrichales</taxon>
        <taxon>Thiotrichaceae</taxon>
        <taxon>Thiothrix</taxon>
    </lineage>
</organism>